<dbReference type="Proteomes" id="UP001187192">
    <property type="component" value="Unassembled WGS sequence"/>
</dbReference>
<dbReference type="EMBL" id="BTGU01000122">
    <property type="protein sequence ID" value="GMN62074.1"/>
    <property type="molecule type" value="Genomic_DNA"/>
</dbReference>
<name>A0AA88J3U5_FICCA</name>
<reference evidence="2" key="1">
    <citation type="submission" date="2023-07" db="EMBL/GenBank/DDBJ databases">
        <title>draft genome sequence of fig (Ficus carica).</title>
        <authorList>
            <person name="Takahashi T."/>
            <person name="Nishimura K."/>
        </authorList>
    </citation>
    <scope>NUCLEOTIDE SEQUENCE</scope>
</reference>
<sequence>MSTTDMAGDLTTGGRCSSPGKLRRSCNIRICRSAKPSPEITVAGQESAGSPPIVGILHCSKTASRFCPSPSASRDQDRDFTAIDAPLDVLVSAALIGFDGDGTTRTAGRRRRYFDMDGGGCEVFRSLVGEEEGSDRGKIGS</sequence>
<proteinExistence type="predicted"/>
<protein>
    <submittedName>
        <fullName evidence="2">Uncharacterized protein</fullName>
    </submittedName>
</protein>
<gene>
    <name evidence="2" type="ORF">TIFTF001_031172</name>
</gene>
<accession>A0AA88J3U5</accession>
<comment type="caution">
    <text evidence="2">The sequence shown here is derived from an EMBL/GenBank/DDBJ whole genome shotgun (WGS) entry which is preliminary data.</text>
</comment>
<feature type="region of interest" description="Disordered" evidence="1">
    <location>
        <begin position="1"/>
        <end position="22"/>
    </location>
</feature>
<evidence type="ECO:0000313" key="2">
    <source>
        <dbReference type="EMBL" id="GMN62074.1"/>
    </source>
</evidence>
<keyword evidence="3" id="KW-1185">Reference proteome</keyword>
<evidence type="ECO:0000313" key="3">
    <source>
        <dbReference type="Proteomes" id="UP001187192"/>
    </source>
</evidence>
<dbReference type="AlphaFoldDB" id="A0AA88J3U5"/>
<evidence type="ECO:0000256" key="1">
    <source>
        <dbReference type="SAM" id="MobiDB-lite"/>
    </source>
</evidence>
<organism evidence="2 3">
    <name type="scientific">Ficus carica</name>
    <name type="common">Common fig</name>
    <dbReference type="NCBI Taxonomy" id="3494"/>
    <lineage>
        <taxon>Eukaryota</taxon>
        <taxon>Viridiplantae</taxon>
        <taxon>Streptophyta</taxon>
        <taxon>Embryophyta</taxon>
        <taxon>Tracheophyta</taxon>
        <taxon>Spermatophyta</taxon>
        <taxon>Magnoliopsida</taxon>
        <taxon>eudicotyledons</taxon>
        <taxon>Gunneridae</taxon>
        <taxon>Pentapetalae</taxon>
        <taxon>rosids</taxon>
        <taxon>fabids</taxon>
        <taxon>Rosales</taxon>
        <taxon>Moraceae</taxon>
        <taxon>Ficeae</taxon>
        <taxon>Ficus</taxon>
    </lineage>
</organism>